<dbReference type="InterPro" id="IPR054207">
    <property type="entry name" value="DUF6913"/>
</dbReference>
<dbReference type="Pfam" id="PF21857">
    <property type="entry name" value="DUF6913"/>
    <property type="match status" value="1"/>
</dbReference>
<dbReference type="EMBL" id="CADCTQ010000631">
    <property type="protein sequence ID" value="CAA9333594.1"/>
    <property type="molecule type" value="Genomic_DNA"/>
</dbReference>
<evidence type="ECO:0000313" key="1">
    <source>
        <dbReference type="EMBL" id="CAA9333594.1"/>
    </source>
</evidence>
<dbReference type="AlphaFoldDB" id="A0A6J4LHS6"/>
<name>A0A6J4LHS6_9SPHI</name>
<accession>A0A6J4LHS6</accession>
<reference evidence="1" key="1">
    <citation type="submission" date="2020-02" db="EMBL/GenBank/DDBJ databases">
        <authorList>
            <person name="Meier V. D."/>
        </authorList>
    </citation>
    <scope>NUCLEOTIDE SEQUENCE</scope>
    <source>
        <strain evidence="1">AVDCRST_MAG56</strain>
    </source>
</reference>
<organism evidence="1">
    <name type="scientific">uncultured Cytophagales bacterium</name>
    <dbReference type="NCBI Taxonomy" id="158755"/>
    <lineage>
        <taxon>Bacteria</taxon>
        <taxon>Pseudomonadati</taxon>
        <taxon>Bacteroidota</taxon>
        <taxon>Sphingobacteriia</taxon>
        <taxon>Sphingobacteriales</taxon>
        <taxon>environmental samples</taxon>
    </lineage>
</organism>
<gene>
    <name evidence="1" type="ORF">AVDCRST_MAG56-7518</name>
</gene>
<protein>
    <submittedName>
        <fullName evidence="1">Uncharacterized protein</fullName>
    </submittedName>
</protein>
<sequence length="175" mass="20337">MLKKILQTWQNNKLLRLPAESRHPVPYHQAKDVGVLFNDSHAGESAAINAFVEQLQREGKRVRALTFFERPHSNPYAFKFDYFTKKELTPLGNIRNEKVDQFTGFAFDYLFCISREPFLPFDMILLKSRARFRVGTYVPGKEKYFEVMVSAGDAPLAACLDQMYQYTLLLTHHEP</sequence>
<proteinExistence type="predicted"/>